<feature type="chain" id="PRO_5045622132" description="ABC transporter substrate-binding protein" evidence="1">
    <location>
        <begin position="31"/>
        <end position="533"/>
    </location>
</feature>
<evidence type="ECO:0000313" key="2">
    <source>
        <dbReference type="EMBL" id="UUX35044.1"/>
    </source>
</evidence>
<evidence type="ECO:0000313" key="3">
    <source>
        <dbReference type="Proteomes" id="UP001315967"/>
    </source>
</evidence>
<evidence type="ECO:0008006" key="4">
    <source>
        <dbReference type="Google" id="ProtNLM"/>
    </source>
</evidence>
<keyword evidence="3" id="KW-1185">Reference proteome</keyword>
<dbReference type="RefSeq" id="WP_313794537.1">
    <property type="nucleotide sequence ID" value="NZ_CP102453.1"/>
</dbReference>
<keyword evidence="1" id="KW-0732">Signal</keyword>
<dbReference type="Pfam" id="PF01547">
    <property type="entry name" value="SBP_bac_1"/>
    <property type="match status" value="1"/>
</dbReference>
<reference evidence="2 3" key="1">
    <citation type="submission" date="2022-08" db="EMBL/GenBank/DDBJ databases">
        <title>Aerococcaceae sp. nov isolated from spoiled eye mask.</title>
        <authorList>
            <person name="Zhou G."/>
            <person name="Xie X.-B."/>
            <person name="Shi Q.-S."/>
            <person name="Wang Y.-S."/>
            <person name="Wen X."/>
            <person name="Peng H."/>
            <person name="Yang X.-J."/>
            <person name="Tao H.-B."/>
            <person name="Huang X.-M."/>
        </authorList>
    </citation>
    <scope>NUCLEOTIDE SEQUENCE [LARGE SCALE GENOMIC DNA]</scope>
    <source>
        <strain evidence="3">DM20194951</strain>
    </source>
</reference>
<gene>
    <name evidence="2" type="ORF">NRE15_05215</name>
</gene>
<accession>A0ABY5P8P6</accession>
<evidence type="ECO:0000256" key="1">
    <source>
        <dbReference type="SAM" id="SignalP"/>
    </source>
</evidence>
<name>A0ABY5P8P6_9LACT</name>
<dbReference type="Gene3D" id="3.40.190.10">
    <property type="entry name" value="Periplasmic binding protein-like II"/>
    <property type="match status" value="2"/>
</dbReference>
<proteinExistence type="predicted"/>
<dbReference type="InterPro" id="IPR006059">
    <property type="entry name" value="SBP"/>
</dbReference>
<dbReference type="Proteomes" id="UP001315967">
    <property type="component" value="Chromosome"/>
</dbReference>
<dbReference type="PANTHER" id="PTHR43649">
    <property type="entry name" value="ARABINOSE-BINDING PROTEIN-RELATED"/>
    <property type="match status" value="1"/>
</dbReference>
<dbReference type="InterPro" id="IPR050490">
    <property type="entry name" value="Bact_solute-bd_prot1"/>
</dbReference>
<protein>
    <recommendedName>
        <fullName evidence="4">ABC transporter substrate-binding protein</fullName>
    </recommendedName>
</protein>
<feature type="signal peptide" evidence="1">
    <location>
        <begin position="1"/>
        <end position="30"/>
    </location>
</feature>
<dbReference type="PANTHER" id="PTHR43649:SF12">
    <property type="entry name" value="DIACETYLCHITOBIOSE BINDING PROTEIN DASA"/>
    <property type="match status" value="1"/>
</dbReference>
<dbReference type="SUPFAM" id="SSF53850">
    <property type="entry name" value="Periplasmic binding protein-like II"/>
    <property type="match status" value="1"/>
</dbReference>
<sequence length="533" mass="61377">MSKKRILKLINLIITSGILLSNVANLSVSATEVNDDSNVAFPIVEEKITLTMVGPQVGRGQWSERQYFQEMERLTNIAFEFNTPPRDDFATSKQLLLASDDLPDIFYASDITHQEQMEYGSYGFLIPLEDLIEEHAPNIKKMLDERPEVRKAITTPDGHIYALPSVTEEPSFWRMWYNGDWLENLGIEELPRTTDELYDLLVRFKNEDPNGNGEADEIPISNHGGLSEFDDYLMMAFGVQGMGMGLYGENFDQVGFGPIQPGYREYLEYMHRLWEEELLDHESFSQTNPQKQAKGKQNLVGVFADASPVFMLGADPQDTSNPVFHPITSSLIDEPRVLESTGIGGGTFAITKENEYPIETIKWIDYSYTKEGADLLHNGLEGFYWSWADDAQTTRVINDPPEGYDSPEDYRSSISPDWGIGVPIRRFASDDYEWSFDDPYNDWLRQEEQEKLVPYQVPRYPSVYFSDDDLRQIERIERDLSTYVTRMRAEFVSGDRELSDAEWENYLQTIEQMNIEELINIYQAGFNQYQETE</sequence>
<dbReference type="EMBL" id="CP102453">
    <property type="protein sequence ID" value="UUX35044.1"/>
    <property type="molecule type" value="Genomic_DNA"/>
</dbReference>
<organism evidence="2 3">
    <name type="scientific">Fundicoccus culcitae</name>
    <dbReference type="NCBI Taxonomy" id="2969821"/>
    <lineage>
        <taxon>Bacteria</taxon>
        <taxon>Bacillati</taxon>
        <taxon>Bacillota</taxon>
        <taxon>Bacilli</taxon>
        <taxon>Lactobacillales</taxon>
        <taxon>Aerococcaceae</taxon>
        <taxon>Fundicoccus</taxon>
    </lineage>
</organism>